<reference evidence="3" key="2">
    <citation type="submission" date="2025-08" db="UniProtKB">
        <authorList>
            <consortium name="RefSeq"/>
        </authorList>
    </citation>
    <scope>IDENTIFICATION</scope>
    <source>
        <tissue evidence="3">Leaf</tissue>
    </source>
</reference>
<proteinExistence type="predicted"/>
<sequence length="284" mass="32190">MTLLPSLLRCFHQNRCGVGVILISPESTHNLISTKLQLNVTNNATDYEACIMGLEADIAIGVQKLRVYEDSSLIVNQISRKWKVKSERLAPYQSYIAKLSEQVEQLRYTYLPREENQFANALAKLASMINIPSGLTEMPLIIEPCQDATYVYAILGEEPEEERPWFTDILEFVHNSEYPPHFSRKNQRALRIQAANIIIERAIALGEVALGVRSLECIDLVNLGSIFNFHTPSFFCIRSGCRWFPSLSHPQCPAQYVCPFNGLETQKLHVVVVFQEQTGNESLD</sequence>
<name>A0ABM3QY99_SPIOL</name>
<dbReference type="PANTHER" id="PTHR48475">
    <property type="entry name" value="RIBONUCLEASE H"/>
    <property type="match status" value="1"/>
</dbReference>
<evidence type="ECO:0000259" key="1">
    <source>
        <dbReference type="Pfam" id="PF13456"/>
    </source>
</evidence>
<accession>A0ABM3QY99</accession>
<organism evidence="2 3">
    <name type="scientific">Spinacia oleracea</name>
    <name type="common">Spinach</name>
    <dbReference type="NCBI Taxonomy" id="3562"/>
    <lineage>
        <taxon>Eukaryota</taxon>
        <taxon>Viridiplantae</taxon>
        <taxon>Streptophyta</taxon>
        <taxon>Embryophyta</taxon>
        <taxon>Tracheophyta</taxon>
        <taxon>Spermatophyta</taxon>
        <taxon>Magnoliopsida</taxon>
        <taxon>eudicotyledons</taxon>
        <taxon>Gunneridae</taxon>
        <taxon>Pentapetalae</taxon>
        <taxon>Caryophyllales</taxon>
        <taxon>Chenopodiaceae</taxon>
        <taxon>Chenopodioideae</taxon>
        <taxon>Anserineae</taxon>
        <taxon>Spinacia</taxon>
    </lineage>
</organism>
<feature type="domain" description="RNase H type-1" evidence="1">
    <location>
        <begin position="13"/>
        <end position="126"/>
    </location>
</feature>
<dbReference type="PANTHER" id="PTHR48475:SF1">
    <property type="entry name" value="RNASE H TYPE-1 DOMAIN-CONTAINING PROTEIN"/>
    <property type="match status" value="1"/>
</dbReference>
<dbReference type="InterPro" id="IPR036397">
    <property type="entry name" value="RNaseH_sf"/>
</dbReference>
<dbReference type="RefSeq" id="XP_056688353.1">
    <property type="nucleotide sequence ID" value="XM_056832375.1"/>
</dbReference>
<dbReference type="InterPro" id="IPR002156">
    <property type="entry name" value="RNaseH_domain"/>
</dbReference>
<dbReference type="Pfam" id="PF13456">
    <property type="entry name" value="RVT_3"/>
    <property type="match status" value="1"/>
</dbReference>
<dbReference type="CDD" id="cd09279">
    <property type="entry name" value="RNase_HI_like"/>
    <property type="match status" value="1"/>
</dbReference>
<dbReference type="InterPro" id="IPR012337">
    <property type="entry name" value="RNaseH-like_sf"/>
</dbReference>
<dbReference type="SUPFAM" id="SSF53098">
    <property type="entry name" value="Ribonuclease H-like"/>
    <property type="match status" value="1"/>
</dbReference>
<evidence type="ECO:0000313" key="3">
    <source>
        <dbReference type="RefSeq" id="XP_056688353.1"/>
    </source>
</evidence>
<evidence type="ECO:0000313" key="2">
    <source>
        <dbReference type="Proteomes" id="UP000813463"/>
    </source>
</evidence>
<dbReference type="Gene3D" id="3.30.420.10">
    <property type="entry name" value="Ribonuclease H-like superfamily/Ribonuclease H"/>
    <property type="match status" value="1"/>
</dbReference>
<protein>
    <recommendedName>
        <fullName evidence="1">RNase H type-1 domain-containing protein</fullName>
    </recommendedName>
</protein>
<keyword evidence="2" id="KW-1185">Reference proteome</keyword>
<dbReference type="GeneID" id="130463286"/>
<gene>
    <name evidence="3" type="primary">LOC130463286</name>
</gene>
<dbReference type="Proteomes" id="UP000813463">
    <property type="component" value="Chromosome 6"/>
</dbReference>
<reference evidence="2" key="1">
    <citation type="journal article" date="2021" name="Nat. Commun.">
        <title>Genomic analyses provide insights into spinach domestication and the genetic basis of agronomic traits.</title>
        <authorList>
            <person name="Cai X."/>
            <person name="Sun X."/>
            <person name="Xu C."/>
            <person name="Sun H."/>
            <person name="Wang X."/>
            <person name="Ge C."/>
            <person name="Zhang Z."/>
            <person name="Wang Q."/>
            <person name="Fei Z."/>
            <person name="Jiao C."/>
            <person name="Wang Q."/>
        </authorList>
    </citation>
    <scope>NUCLEOTIDE SEQUENCE [LARGE SCALE GENOMIC DNA]</scope>
    <source>
        <strain evidence="2">cv. Varoflay</strain>
    </source>
</reference>